<dbReference type="Pfam" id="PF03372">
    <property type="entry name" value="Exo_endo_phos"/>
    <property type="match status" value="1"/>
</dbReference>
<dbReference type="EMBL" id="AMQM01001257">
    <property type="status" value="NOT_ANNOTATED_CDS"/>
    <property type="molecule type" value="Genomic_DNA"/>
</dbReference>
<dbReference type="GO" id="GO:0003824">
    <property type="term" value="F:catalytic activity"/>
    <property type="evidence" value="ECO:0007669"/>
    <property type="project" value="InterPro"/>
</dbReference>
<evidence type="ECO:0000313" key="8">
    <source>
        <dbReference type="EnsemblMetazoa" id="HelroP162994"/>
    </source>
</evidence>
<keyword evidence="5" id="KW-0175">Coiled coil</keyword>
<keyword evidence="2 4" id="KW-0863">Zinc-finger</keyword>
<dbReference type="AlphaFoldDB" id="T1ETI6"/>
<proteinExistence type="predicted"/>
<keyword evidence="1" id="KW-0479">Metal-binding</keyword>
<evidence type="ECO:0000259" key="6">
    <source>
        <dbReference type="PROSITE" id="PS50016"/>
    </source>
</evidence>
<dbReference type="InterPro" id="IPR005135">
    <property type="entry name" value="Endo/exonuclease/phosphatase"/>
</dbReference>
<dbReference type="InterPro" id="IPR001965">
    <property type="entry name" value="Znf_PHD"/>
</dbReference>
<feature type="coiled-coil region" evidence="5">
    <location>
        <begin position="146"/>
        <end position="173"/>
    </location>
</feature>
<sequence length="463" mass="52318">MASKCTKCVKVTKDVVQCVQCFQCENIFHAKCVGVNDEVVEVTRTLLNFKWYCDICLKTVSNIRLLTKTVNDNNNEIKLKVDQINAANISLKHELDMIKSMIKDNDSKLEKLDEPGSKLSVEIDHFKSELQKTWVSVVGQEVKKGMQSINVEVKTVQKTLDEAQEIKEREKNIMMFNVTEGDNDRDRVKEIIKKLSSDIKDSDMKRIIRLGKRVESTNRPILIVMDNISAKELVMKSSYKLKQMSEELSKVWIANDLTAEQRSELKSLIANAKTREAACTGGFLYRIKGPVGKWRIVSFKKLPVLKTFEALAIKLKINGTHIVLLAVYRPGSALISSLFFQELVAVLEIISLLSNNVVLAGDFNVHVEKHMDPHSASLCEIFGNFNLVNRINEPTHELGGVLDLIITSLSFPVFDIRVLPPGVFSDHGLVQACLSIDQVIRMKKKDGSILEKHESRSFYFFGS</sequence>
<dbReference type="GeneID" id="20199886"/>
<accession>T1ETI6</accession>
<dbReference type="Proteomes" id="UP000015101">
    <property type="component" value="Unassembled WGS sequence"/>
</dbReference>
<dbReference type="InterPro" id="IPR013083">
    <property type="entry name" value="Znf_RING/FYVE/PHD"/>
</dbReference>
<dbReference type="CTD" id="20199886"/>
<evidence type="ECO:0000256" key="1">
    <source>
        <dbReference type="ARBA" id="ARBA00022723"/>
    </source>
</evidence>
<dbReference type="SUPFAM" id="SSF57903">
    <property type="entry name" value="FYVE/PHD zinc finger"/>
    <property type="match status" value="1"/>
</dbReference>
<evidence type="ECO:0000256" key="2">
    <source>
        <dbReference type="ARBA" id="ARBA00022771"/>
    </source>
</evidence>
<dbReference type="KEGG" id="hro:HELRODRAFT_162994"/>
<evidence type="ECO:0000313" key="9">
    <source>
        <dbReference type="Proteomes" id="UP000015101"/>
    </source>
</evidence>
<reference evidence="7 9" key="2">
    <citation type="journal article" date="2013" name="Nature">
        <title>Insights into bilaterian evolution from three spiralian genomes.</title>
        <authorList>
            <person name="Simakov O."/>
            <person name="Marletaz F."/>
            <person name="Cho S.J."/>
            <person name="Edsinger-Gonzales E."/>
            <person name="Havlak P."/>
            <person name="Hellsten U."/>
            <person name="Kuo D.H."/>
            <person name="Larsson T."/>
            <person name="Lv J."/>
            <person name="Arendt D."/>
            <person name="Savage R."/>
            <person name="Osoegawa K."/>
            <person name="de Jong P."/>
            <person name="Grimwood J."/>
            <person name="Chapman J.A."/>
            <person name="Shapiro H."/>
            <person name="Aerts A."/>
            <person name="Otillar R.P."/>
            <person name="Terry A.Y."/>
            <person name="Boore J.L."/>
            <person name="Grigoriev I.V."/>
            <person name="Lindberg D.R."/>
            <person name="Seaver E.C."/>
            <person name="Weisblat D.A."/>
            <person name="Putnam N.H."/>
            <person name="Rokhsar D.S."/>
        </authorList>
    </citation>
    <scope>NUCLEOTIDE SEQUENCE</scope>
</reference>
<dbReference type="InParanoid" id="T1ETI6"/>
<protein>
    <recommendedName>
        <fullName evidence="6">PHD-type domain-containing protein</fullName>
    </recommendedName>
</protein>
<dbReference type="PANTHER" id="PTHR37445:SF3">
    <property type="entry name" value="ZINC FINGER PHD-TYPE DOMAIN-CONTAINING PROTEIN"/>
    <property type="match status" value="1"/>
</dbReference>
<dbReference type="EnsemblMetazoa" id="HelroT162994">
    <property type="protein sequence ID" value="HelroP162994"/>
    <property type="gene ID" value="HelroG162994"/>
</dbReference>
<dbReference type="PANTHER" id="PTHR37445">
    <property type="entry name" value="PROTEIN CBG24663"/>
    <property type="match status" value="1"/>
</dbReference>
<evidence type="ECO:0000313" key="7">
    <source>
        <dbReference type="EMBL" id="ESN99445.1"/>
    </source>
</evidence>
<keyword evidence="3" id="KW-0862">Zinc</keyword>
<dbReference type="SMART" id="SM00249">
    <property type="entry name" value="PHD"/>
    <property type="match status" value="1"/>
</dbReference>
<dbReference type="SUPFAM" id="SSF56219">
    <property type="entry name" value="DNase I-like"/>
    <property type="match status" value="1"/>
</dbReference>
<feature type="domain" description="PHD-type" evidence="6">
    <location>
        <begin position="2"/>
        <end position="59"/>
    </location>
</feature>
<reference evidence="8" key="3">
    <citation type="submission" date="2015-06" db="UniProtKB">
        <authorList>
            <consortium name="EnsemblMetazoa"/>
        </authorList>
    </citation>
    <scope>IDENTIFICATION</scope>
</reference>
<reference evidence="9" key="1">
    <citation type="submission" date="2012-12" db="EMBL/GenBank/DDBJ databases">
        <authorList>
            <person name="Hellsten U."/>
            <person name="Grimwood J."/>
            <person name="Chapman J.A."/>
            <person name="Shapiro H."/>
            <person name="Aerts A."/>
            <person name="Otillar R.P."/>
            <person name="Terry A.Y."/>
            <person name="Boore J.L."/>
            <person name="Simakov O."/>
            <person name="Marletaz F."/>
            <person name="Cho S.-J."/>
            <person name="Edsinger-Gonzales E."/>
            <person name="Havlak P."/>
            <person name="Kuo D.-H."/>
            <person name="Larsson T."/>
            <person name="Lv J."/>
            <person name="Arendt D."/>
            <person name="Savage R."/>
            <person name="Osoegawa K."/>
            <person name="de Jong P."/>
            <person name="Lindberg D.R."/>
            <person name="Seaver E.C."/>
            <person name="Weisblat D.A."/>
            <person name="Putnam N.H."/>
            <person name="Grigoriev I.V."/>
            <person name="Rokhsar D.S."/>
        </authorList>
    </citation>
    <scope>NUCLEOTIDE SEQUENCE</scope>
</reference>
<dbReference type="InterPro" id="IPR019787">
    <property type="entry name" value="Znf_PHD-finger"/>
</dbReference>
<dbReference type="RefSeq" id="XP_009023283.1">
    <property type="nucleotide sequence ID" value="XM_009025035.1"/>
</dbReference>
<dbReference type="Gene3D" id="3.30.40.10">
    <property type="entry name" value="Zinc/RING finger domain, C3HC4 (zinc finger)"/>
    <property type="match status" value="1"/>
</dbReference>
<evidence type="ECO:0000256" key="5">
    <source>
        <dbReference type="SAM" id="Coils"/>
    </source>
</evidence>
<dbReference type="InterPro" id="IPR036691">
    <property type="entry name" value="Endo/exonu/phosph_ase_sf"/>
</dbReference>
<dbReference type="PROSITE" id="PS50016">
    <property type="entry name" value="ZF_PHD_2"/>
    <property type="match status" value="1"/>
</dbReference>
<evidence type="ECO:0000256" key="3">
    <source>
        <dbReference type="ARBA" id="ARBA00022833"/>
    </source>
</evidence>
<dbReference type="EMBL" id="KB097143">
    <property type="protein sequence ID" value="ESN99445.1"/>
    <property type="molecule type" value="Genomic_DNA"/>
</dbReference>
<evidence type="ECO:0000256" key="4">
    <source>
        <dbReference type="PROSITE-ProRule" id="PRU00146"/>
    </source>
</evidence>
<dbReference type="Gene3D" id="3.60.10.10">
    <property type="entry name" value="Endonuclease/exonuclease/phosphatase"/>
    <property type="match status" value="1"/>
</dbReference>
<keyword evidence="9" id="KW-1185">Reference proteome</keyword>
<dbReference type="CDD" id="cd15489">
    <property type="entry name" value="PHD_SF"/>
    <property type="match status" value="1"/>
</dbReference>
<name>T1ETI6_HELRO</name>
<dbReference type="GO" id="GO:0008270">
    <property type="term" value="F:zinc ion binding"/>
    <property type="evidence" value="ECO:0007669"/>
    <property type="project" value="UniProtKB-KW"/>
</dbReference>
<organism evidence="8 9">
    <name type="scientific">Helobdella robusta</name>
    <name type="common">Californian leech</name>
    <dbReference type="NCBI Taxonomy" id="6412"/>
    <lineage>
        <taxon>Eukaryota</taxon>
        <taxon>Metazoa</taxon>
        <taxon>Spiralia</taxon>
        <taxon>Lophotrochozoa</taxon>
        <taxon>Annelida</taxon>
        <taxon>Clitellata</taxon>
        <taxon>Hirudinea</taxon>
        <taxon>Rhynchobdellida</taxon>
        <taxon>Glossiphoniidae</taxon>
        <taxon>Helobdella</taxon>
    </lineage>
</organism>
<dbReference type="InterPro" id="IPR011011">
    <property type="entry name" value="Znf_FYVE_PHD"/>
</dbReference>
<gene>
    <name evidence="8" type="primary">20199886</name>
    <name evidence="7" type="ORF">HELRODRAFT_162994</name>
</gene>
<dbReference type="PROSITE" id="PS01359">
    <property type="entry name" value="ZF_PHD_1"/>
    <property type="match status" value="1"/>
</dbReference>
<dbReference type="HOGENOM" id="CLU_000680_29_4_1"/>
<dbReference type="InterPro" id="IPR019786">
    <property type="entry name" value="Zinc_finger_PHD-type_CS"/>
</dbReference>